<evidence type="ECO:0000256" key="1">
    <source>
        <dbReference type="SAM" id="MobiDB-lite"/>
    </source>
</evidence>
<dbReference type="EMBL" id="KN818228">
    <property type="protein sequence ID" value="KIL68600.1"/>
    <property type="molecule type" value="Genomic_DNA"/>
</dbReference>
<protein>
    <submittedName>
        <fullName evidence="2">Uncharacterized protein</fullName>
    </submittedName>
</protein>
<evidence type="ECO:0000313" key="2">
    <source>
        <dbReference type="EMBL" id="KIL68600.1"/>
    </source>
</evidence>
<keyword evidence="3" id="KW-1185">Reference proteome</keyword>
<dbReference type="Proteomes" id="UP000054549">
    <property type="component" value="Unassembled WGS sequence"/>
</dbReference>
<name>A0A0C2SYL2_AMAMK</name>
<evidence type="ECO:0000313" key="3">
    <source>
        <dbReference type="Proteomes" id="UP000054549"/>
    </source>
</evidence>
<dbReference type="InParanoid" id="A0A0C2SYL2"/>
<gene>
    <name evidence="2" type="ORF">M378DRAFT_120851</name>
</gene>
<dbReference type="AlphaFoldDB" id="A0A0C2SYL2"/>
<dbReference type="OrthoDB" id="3365439at2759"/>
<sequence>MERQEQPPAQPSEQTQHPVRDGPSVRELRKNAYRGGDTRGDFGGRKGQPDMKLRMNALLAKIKRDHQN</sequence>
<feature type="compositionally biased region" description="Basic and acidic residues" evidence="1">
    <location>
        <begin position="18"/>
        <end position="52"/>
    </location>
</feature>
<accession>A0A0C2SYL2</accession>
<organism evidence="2 3">
    <name type="scientific">Amanita muscaria (strain Koide BX008)</name>
    <dbReference type="NCBI Taxonomy" id="946122"/>
    <lineage>
        <taxon>Eukaryota</taxon>
        <taxon>Fungi</taxon>
        <taxon>Dikarya</taxon>
        <taxon>Basidiomycota</taxon>
        <taxon>Agaricomycotina</taxon>
        <taxon>Agaricomycetes</taxon>
        <taxon>Agaricomycetidae</taxon>
        <taxon>Agaricales</taxon>
        <taxon>Pluteineae</taxon>
        <taxon>Amanitaceae</taxon>
        <taxon>Amanita</taxon>
    </lineage>
</organism>
<reference evidence="2 3" key="1">
    <citation type="submission" date="2014-04" db="EMBL/GenBank/DDBJ databases">
        <title>Evolutionary Origins and Diversification of the Mycorrhizal Mutualists.</title>
        <authorList>
            <consortium name="DOE Joint Genome Institute"/>
            <consortium name="Mycorrhizal Genomics Consortium"/>
            <person name="Kohler A."/>
            <person name="Kuo A."/>
            <person name="Nagy L.G."/>
            <person name="Floudas D."/>
            <person name="Copeland A."/>
            <person name="Barry K.W."/>
            <person name="Cichocki N."/>
            <person name="Veneault-Fourrey C."/>
            <person name="LaButti K."/>
            <person name="Lindquist E.A."/>
            <person name="Lipzen A."/>
            <person name="Lundell T."/>
            <person name="Morin E."/>
            <person name="Murat C."/>
            <person name="Riley R."/>
            <person name="Ohm R."/>
            <person name="Sun H."/>
            <person name="Tunlid A."/>
            <person name="Henrissat B."/>
            <person name="Grigoriev I.V."/>
            <person name="Hibbett D.S."/>
            <person name="Martin F."/>
        </authorList>
    </citation>
    <scope>NUCLEOTIDE SEQUENCE [LARGE SCALE GENOMIC DNA]</scope>
    <source>
        <strain evidence="2 3">Koide BX008</strain>
    </source>
</reference>
<proteinExistence type="predicted"/>
<dbReference type="HOGENOM" id="CLU_2793475_0_0_1"/>
<feature type="region of interest" description="Disordered" evidence="1">
    <location>
        <begin position="1"/>
        <end position="52"/>
    </location>
</feature>